<feature type="domain" description="tRNA(Ile)-lysidine/2-thiocytidine synthase N-terminal" evidence="5">
    <location>
        <begin position="192"/>
        <end position="256"/>
    </location>
</feature>
<evidence type="ECO:0000256" key="1">
    <source>
        <dbReference type="ARBA" id="ARBA00022598"/>
    </source>
</evidence>
<proteinExistence type="predicted"/>
<sequence length="282" mass="34267">MLNTIFNSNILTISTGQDSTFLLFFFLTLQYIQIEKKINKIKLLYCHHLWQTNNISSYWQIIKLAFTFNIYFCINYNCNSLNKQNETNARYWRLQCLNRYGNLLFQKQKRSIHILQGHTSSDVIETILFNILRGTSLHKINNLKKKRNEFENENPLFPSFFFKYPTKTPPQHFKDLKKNKILYLKSNNLFFLNKRKKDLLLFSLKYGKLKNYILIRPFIFLEIYRKDISFLKKNYNLPLIYDKSNKNIFFSRNKIRIYILPLLYILFHRKIEIKLFNLFKNS</sequence>
<organism evidence="6">
    <name type="scientific">Prototheca stagnorum</name>
    <dbReference type="NCBI Taxonomy" id="215448"/>
    <lineage>
        <taxon>Eukaryota</taxon>
        <taxon>Viridiplantae</taxon>
        <taxon>Chlorophyta</taxon>
        <taxon>core chlorophytes</taxon>
        <taxon>Trebouxiophyceae</taxon>
        <taxon>Chlorellales</taxon>
        <taxon>Chlorellaceae</taxon>
        <taxon>Prototheca</taxon>
    </lineage>
</organism>
<keyword evidence="6" id="KW-0150">Chloroplast</keyword>
<evidence type="ECO:0000256" key="2">
    <source>
        <dbReference type="ARBA" id="ARBA00022694"/>
    </source>
</evidence>
<dbReference type="RefSeq" id="YP_009478263.1">
    <property type="nucleotide sequence ID" value="NC_037479.1"/>
</dbReference>
<dbReference type="AlphaFoldDB" id="A0A2Z6BEM1"/>
<evidence type="ECO:0000256" key="4">
    <source>
        <dbReference type="ARBA" id="ARBA00022840"/>
    </source>
</evidence>
<keyword evidence="2" id="KW-0819">tRNA processing</keyword>
<keyword evidence="3" id="KW-0547">Nucleotide-binding</keyword>
<dbReference type="InterPro" id="IPR011063">
    <property type="entry name" value="TilS/TtcA_N"/>
</dbReference>
<dbReference type="GO" id="GO:0008033">
    <property type="term" value="P:tRNA processing"/>
    <property type="evidence" value="ECO:0007669"/>
    <property type="project" value="UniProtKB-KW"/>
</dbReference>
<accession>A0A2Z6BEM1</accession>
<dbReference type="Gene3D" id="3.40.50.620">
    <property type="entry name" value="HUPs"/>
    <property type="match status" value="1"/>
</dbReference>
<dbReference type="EMBL" id="AP018372">
    <property type="protein sequence ID" value="BBD20170.1"/>
    <property type="molecule type" value="Genomic_DNA"/>
</dbReference>
<name>A0A2Z6BEM1_9CHLO</name>
<dbReference type="PANTHER" id="PTHR43033:SF1">
    <property type="entry name" value="TRNA(ILE)-LYSIDINE SYNTHASE-RELATED"/>
    <property type="match status" value="1"/>
</dbReference>
<evidence type="ECO:0000259" key="5">
    <source>
        <dbReference type="Pfam" id="PF01171"/>
    </source>
</evidence>
<dbReference type="Pfam" id="PF01171">
    <property type="entry name" value="ATP_bind_3"/>
    <property type="match status" value="2"/>
</dbReference>
<dbReference type="GeneID" id="36487626"/>
<dbReference type="InterPro" id="IPR012094">
    <property type="entry name" value="tRNA_Ile_lys_synt"/>
</dbReference>
<evidence type="ECO:0000313" key="6">
    <source>
        <dbReference type="EMBL" id="BBD20170.1"/>
    </source>
</evidence>
<gene>
    <name evidence="6" type="primary">tilS</name>
</gene>
<keyword evidence="1" id="KW-0436">Ligase</keyword>
<dbReference type="InterPro" id="IPR014729">
    <property type="entry name" value="Rossmann-like_a/b/a_fold"/>
</dbReference>
<protein>
    <submittedName>
        <fullName evidence="6">Trna lysidine synthetase</fullName>
    </submittedName>
</protein>
<evidence type="ECO:0000256" key="3">
    <source>
        <dbReference type="ARBA" id="ARBA00022741"/>
    </source>
</evidence>
<feature type="domain" description="tRNA(Ile)-lysidine/2-thiocytidine synthase N-terminal" evidence="5">
    <location>
        <begin position="10"/>
        <end position="148"/>
    </location>
</feature>
<dbReference type="PANTHER" id="PTHR43033">
    <property type="entry name" value="TRNA(ILE)-LYSIDINE SYNTHASE-RELATED"/>
    <property type="match status" value="1"/>
</dbReference>
<keyword evidence="4" id="KW-0067">ATP-binding</keyword>
<keyword evidence="6" id="KW-0934">Plastid</keyword>
<dbReference type="GO" id="GO:0016879">
    <property type="term" value="F:ligase activity, forming carbon-nitrogen bonds"/>
    <property type="evidence" value="ECO:0007669"/>
    <property type="project" value="InterPro"/>
</dbReference>
<reference evidence="6" key="1">
    <citation type="journal article" date="2018" name="Sci. Rep.">
        <title>Multiple losses of photosynthesis and convergent reductive genome evolution in the colourless green algae Prototheca.</title>
        <authorList>
            <person name="Suzuki S."/>
            <person name="Endoh R."/>
            <person name="Manabe R.I."/>
            <person name="Ohkuma M."/>
            <person name="Hirakawa Y."/>
        </authorList>
    </citation>
    <scope>NUCLEOTIDE SEQUENCE</scope>
    <source>
        <strain evidence="6">JCM 9641</strain>
    </source>
</reference>
<geneLocation type="chloroplast" evidence="6"/>
<dbReference type="GO" id="GO:0005524">
    <property type="term" value="F:ATP binding"/>
    <property type="evidence" value="ECO:0007669"/>
    <property type="project" value="UniProtKB-KW"/>
</dbReference>
<dbReference type="SUPFAM" id="SSF52402">
    <property type="entry name" value="Adenine nucleotide alpha hydrolases-like"/>
    <property type="match status" value="1"/>
</dbReference>